<dbReference type="EMBL" id="WTVN01000001">
    <property type="protein sequence ID" value="NMG42257.1"/>
    <property type="molecule type" value="Genomic_DNA"/>
</dbReference>
<evidence type="ECO:0000259" key="7">
    <source>
        <dbReference type="Pfam" id="PF00441"/>
    </source>
</evidence>
<evidence type="ECO:0000256" key="6">
    <source>
        <dbReference type="RuleBase" id="RU362125"/>
    </source>
</evidence>
<dbReference type="InterPro" id="IPR037069">
    <property type="entry name" value="AcylCoA_DH/ox_N_sf"/>
</dbReference>
<dbReference type="InterPro" id="IPR009075">
    <property type="entry name" value="AcylCo_DH/oxidase_C"/>
</dbReference>
<comment type="cofactor">
    <cofactor evidence="1 6">
        <name>FAD</name>
        <dbReference type="ChEBI" id="CHEBI:57692"/>
    </cofactor>
</comment>
<evidence type="ECO:0000256" key="1">
    <source>
        <dbReference type="ARBA" id="ARBA00001974"/>
    </source>
</evidence>
<feature type="domain" description="Acyl-CoA dehydrogenase/oxidase C-terminal" evidence="7">
    <location>
        <begin position="229"/>
        <end position="385"/>
    </location>
</feature>
<evidence type="ECO:0000256" key="2">
    <source>
        <dbReference type="ARBA" id="ARBA00009347"/>
    </source>
</evidence>
<dbReference type="InterPro" id="IPR036250">
    <property type="entry name" value="AcylCo_DH-like_C"/>
</dbReference>
<dbReference type="Gene3D" id="1.20.140.10">
    <property type="entry name" value="Butyryl-CoA Dehydrogenase, subunit A, domain 3"/>
    <property type="match status" value="1"/>
</dbReference>
<sequence length="390" mass="42751">MDFRDAAEDAAFRETVRAWLESEVPRLGPAPDKLEERVEWWRPWQRRLYEAGYAGLAWPREYGGRGASVLQQAIFYEECDRAGAPDRLDVIGAGFAGPTLIEHGTAAQKTRFLDRILTGEDLWCQLFSEPGAGSDLAALATRATPDGDGWRIDGQKVWTSAAQVAEYAILLARTGEGERHRGISFFILPMRQPGVDVRPLRQMLGGAEFNEVFLDGAHVPGDLLVGQLGGGWKVAMSTLGYERAAIATGRVNTLRLLDELIALVRDTRGADGLPLGQDAFVRQRLAELYTRMTLQRLTGKRILSTLAEGGAPGPEASTAKLFTTPLVEEICDFALSVIGIEGQEEPADMDPARAKWLRLAYQARGTSIAGGTTFIQRNILAERVLGMPRD</sequence>
<keyword evidence="5 6" id="KW-0560">Oxidoreductase</keyword>
<dbReference type="InterPro" id="IPR009100">
    <property type="entry name" value="AcylCoA_DH/oxidase_NM_dom_sf"/>
</dbReference>
<evidence type="ECO:0000259" key="9">
    <source>
        <dbReference type="Pfam" id="PF02771"/>
    </source>
</evidence>
<evidence type="ECO:0000256" key="4">
    <source>
        <dbReference type="ARBA" id="ARBA00022827"/>
    </source>
</evidence>
<protein>
    <submittedName>
        <fullName evidence="10">Acyl-CoA dehydrogenase</fullName>
    </submittedName>
</protein>
<name>A0ABX1PS48_9RHOO</name>
<dbReference type="InterPro" id="IPR006091">
    <property type="entry name" value="Acyl-CoA_Oxase/DH_mid-dom"/>
</dbReference>
<evidence type="ECO:0000313" key="10">
    <source>
        <dbReference type="EMBL" id="NMG42257.1"/>
    </source>
</evidence>
<evidence type="ECO:0000256" key="5">
    <source>
        <dbReference type="ARBA" id="ARBA00023002"/>
    </source>
</evidence>
<keyword evidence="4 6" id="KW-0274">FAD</keyword>
<proteinExistence type="inferred from homology"/>
<dbReference type="Gene3D" id="1.10.540.10">
    <property type="entry name" value="Acyl-CoA dehydrogenase/oxidase, N-terminal domain"/>
    <property type="match status" value="1"/>
</dbReference>
<dbReference type="InterPro" id="IPR046373">
    <property type="entry name" value="Acyl-CoA_Oxase/DH_mid-dom_sf"/>
</dbReference>
<keyword evidence="3 6" id="KW-0285">Flavoprotein</keyword>
<dbReference type="Proteomes" id="UP000623795">
    <property type="component" value="Unassembled WGS sequence"/>
</dbReference>
<evidence type="ECO:0000259" key="8">
    <source>
        <dbReference type="Pfam" id="PF02770"/>
    </source>
</evidence>
<organism evidence="10 11">
    <name type="scientific">Aromatoleum toluvorans</name>
    <dbReference type="NCBI Taxonomy" id="92002"/>
    <lineage>
        <taxon>Bacteria</taxon>
        <taxon>Pseudomonadati</taxon>
        <taxon>Pseudomonadota</taxon>
        <taxon>Betaproteobacteria</taxon>
        <taxon>Rhodocyclales</taxon>
        <taxon>Rhodocyclaceae</taxon>
        <taxon>Aromatoleum</taxon>
    </lineage>
</organism>
<dbReference type="InterPro" id="IPR052161">
    <property type="entry name" value="Mycobact_Acyl-CoA_DH"/>
</dbReference>
<dbReference type="Gene3D" id="2.40.110.10">
    <property type="entry name" value="Butyryl-CoA Dehydrogenase, subunit A, domain 2"/>
    <property type="match status" value="1"/>
</dbReference>
<comment type="caution">
    <text evidence="10">The sequence shown here is derived from an EMBL/GenBank/DDBJ whole genome shotgun (WGS) entry which is preliminary data.</text>
</comment>
<evidence type="ECO:0000256" key="3">
    <source>
        <dbReference type="ARBA" id="ARBA00022630"/>
    </source>
</evidence>
<dbReference type="Pfam" id="PF02770">
    <property type="entry name" value="Acyl-CoA_dh_M"/>
    <property type="match status" value="1"/>
</dbReference>
<dbReference type="PANTHER" id="PTHR43292">
    <property type="entry name" value="ACYL-COA DEHYDROGENASE"/>
    <property type="match status" value="1"/>
</dbReference>
<dbReference type="Pfam" id="PF00441">
    <property type="entry name" value="Acyl-CoA_dh_1"/>
    <property type="match status" value="1"/>
</dbReference>
<dbReference type="SUPFAM" id="SSF47203">
    <property type="entry name" value="Acyl-CoA dehydrogenase C-terminal domain-like"/>
    <property type="match status" value="1"/>
</dbReference>
<keyword evidence="11" id="KW-1185">Reference proteome</keyword>
<comment type="similarity">
    <text evidence="2 6">Belongs to the acyl-CoA dehydrogenase family.</text>
</comment>
<dbReference type="RefSeq" id="WP_169254175.1">
    <property type="nucleotide sequence ID" value="NZ_WTVN01000001.1"/>
</dbReference>
<gene>
    <name evidence="10" type="ORF">GPA22_00695</name>
</gene>
<dbReference type="SUPFAM" id="SSF56645">
    <property type="entry name" value="Acyl-CoA dehydrogenase NM domain-like"/>
    <property type="match status" value="1"/>
</dbReference>
<dbReference type="PANTHER" id="PTHR43292:SF4">
    <property type="entry name" value="ACYL-COA DEHYDROGENASE FADE34"/>
    <property type="match status" value="1"/>
</dbReference>
<accession>A0ABX1PS48</accession>
<dbReference type="Pfam" id="PF02771">
    <property type="entry name" value="Acyl-CoA_dh_N"/>
    <property type="match status" value="1"/>
</dbReference>
<feature type="domain" description="Acyl-CoA dehydrogenase/oxidase N-terminal" evidence="9">
    <location>
        <begin position="8"/>
        <end position="120"/>
    </location>
</feature>
<feature type="domain" description="Acyl-CoA oxidase/dehydrogenase middle" evidence="8">
    <location>
        <begin position="124"/>
        <end position="213"/>
    </location>
</feature>
<reference evidence="10 11" key="1">
    <citation type="submission" date="2019-12" db="EMBL/GenBank/DDBJ databases">
        <title>Comparative genomics gives insights into the taxonomy of the Azoarcus-Aromatoleum group and reveals separate origins of nif in the plant-associated Azoarcus and non-plant-associated Aromatoleum sub-groups.</title>
        <authorList>
            <person name="Lafos M."/>
            <person name="Maluk M."/>
            <person name="Batista M."/>
            <person name="Junghare M."/>
            <person name="Carmona M."/>
            <person name="Faoro H."/>
            <person name="Cruz L.M."/>
            <person name="Battistoni F."/>
            <person name="De Souza E."/>
            <person name="Pedrosa F."/>
            <person name="Chen W.-M."/>
            <person name="Poole P.S."/>
            <person name="Dixon R.A."/>
            <person name="James E.K."/>
        </authorList>
    </citation>
    <scope>NUCLEOTIDE SEQUENCE [LARGE SCALE GENOMIC DNA]</scope>
    <source>
        <strain evidence="10 11">Td21</strain>
    </source>
</reference>
<evidence type="ECO:0000313" key="11">
    <source>
        <dbReference type="Proteomes" id="UP000623795"/>
    </source>
</evidence>
<dbReference type="InterPro" id="IPR013786">
    <property type="entry name" value="AcylCoA_DH/ox_N"/>
</dbReference>